<evidence type="ECO:0000313" key="4">
    <source>
        <dbReference type="EMBL" id="PKZ22138.1"/>
    </source>
</evidence>
<evidence type="ECO:0000259" key="2">
    <source>
        <dbReference type="PROSITE" id="PS51729"/>
    </source>
</evidence>
<proteinExistence type="predicted"/>
<dbReference type="InterPro" id="IPR031165">
    <property type="entry name" value="GNAT_YJDJ"/>
</dbReference>
<keyword evidence="5" id="KW-1185">Reference proteome</keyword>
<dbReference type="InterPro" id="IPR045057">
    <property type="entry name" value="Gcn5-rel_NAT"/>
</dbReference>
<dbReference type="InterPro" id="IPR016181">
    <property type="entry name" value="Acyl_CoA_acyltransferase"/>
</dbReference>
<dbReference type="GeneID" id="92903308"/>
<dbReference type="SUPFAM" id="SSF55729">
    <property type="entry name" value="Acyl-CoA N-acyltransferases (Nat)"/>
    <property type="match status" value="1"/>
</dbReference>
<dbReference type="KEGG" id="asan:AWM72_04385"/>
<reference evidence="4 6" key="3">
    <citation type="submission" date="2017-12" db="EMBL/GenBank/DDBJ databases">
        <title>Phylogenetic diversity of female urinary microbiome.</title>
        <authorList>
            <person name="Thomas-White K."/>
            <person name="Wolfe A.J."/>
        </authorList>
    </citation>
    <scope>NUCLEOTIDE SEQUENCE [LARGE SCALE GENOMIC DNA]</scope>
    <source>
        <strain evidence="4 6">UMB0139</strain>
    </source>
</reference>
<feature type="domain" description="N-acetyltransferase" evidence="1">
    <location>
        <begin position="1"/>
        <end position="97"/>
    </location>
</feature>
<dbReference type="PANTHER" id="PTHR31435:SF10">
    <property type="entry name" value="BSR4717 PROTEIN"/>
    <property type="match status" value="1"/>
</dbReference>
<dbReference type="EMBL" id="CP014160">
    <property type="protein sequence ID" value="AMB94047.1"/>
    <property type="molecule type" value="Genomic_DNA"/>
</dbReference>
<dbReference type="Proteomes" id="UP000069912">
    <property type="component" value="Chromosome"/>
</dbReference>
<evidence type="ECO:0000313" key="5">
    <source>
        <dbReference type="Proteomes" id="UP000069912"/>
    </source>
</evidence>
<dbReference type="InterPro" id="IPR000182">
    <property type="entry name" value="GNAT_dom"/>
</dbReference>
<name>A0A0X8FB34_9LACT</name>
<sequence length="97" mass="10994">MANEIIKENNAYVIRSDEGEKIAEITYSPASEDFVIADHTYVDESLRGQGIAGKLLDHLVAEMSKEGKQIKALCPYVVRKFQENPEKYDAINFDKKD</sequence>
<dbReference type="Pfam" id="PF14542">
    <property type="entry name" value="Acetyltransf_CG"/>
    <property type="match status" value="1"/>
</dbReference>
<dbReference type="PANTHER" id="PTHR31435">
    <property type="entry name" value="PROTEIN NATD1"/>
    <property type="match status" value="1"/>
</dbReference>
<accession>A0A0X8FB34</accession>
<dbReference type="PROSITE" id="PS51186">
    <property type="entry name" value="GNAT"/>
    <property type="match status" value="1"/>
</dbReference>
<dbReference type="EMBL" id="PKGY01000002">
    <property type="protein sequence ID" value="PKZ22138.1"/>
    <property type="molecule type" value="Genomic_DNA"/>
</dbReference>
<dbReference type="AlphaFoldDB" id="A0A0X8FB34"/>
<dbReference type="CDD" id="cd04301">
    <property type="entry name" value="NAT_SF"/>
    <property type="match status" value="1"/>
</dbReference>
<reference evidence="5" key="2">
    <citation type="submission" date="2016-01" db="EMBL/GenBank/DDBJ databases">
        <title>Six Aerococcus type strain genome sequencing and assembly using PacBio and Illumina Hiseq.</title>
        <authorList>
            <person name="Carkaci D."/>
            <person name="Dargis R."/>
            <person name="Nielsen X.C."/>
            <person name="Skovgaard O."/>
            <person name="Fuursted K."/>
            <person name="Christensen J.J."/>
        </authorList>
    </citation>
    <scope>NUCLEOTIDE SEQUENCE [LARGE SCALE GENOMIC DNA]</scope>
    <source>
        <strain evidence="5">CCUG43001</strain>
    </source>
</reference>
<dbReference type="Proteomes" id="UP000234239">
    <property type="component" value="Unassembled WGS sequence"/>
</dbReference>
<reference evidence="3 5" key="1">
    <citation type="journal article" date="2016" name="Genome Announc.">
        <title>Complete Genome Sequences of Aerococcus christensenii CCUG 28831T, Aerococcus sanguinicola CCUG 43001T, Aerococcus urinae CCUG 36881T, Aerococcus urinaeequi CCUG 28094T, Aerococcus urinaehominis CCUG 42038 BT, and Aerococcus viridans CCUG 4311T.</title>
        <authorList>
            <person name="Carkaci D."/>
            <person name="Dargis R."/>
            <person name="Nielsen X.C."/>
            <person name="Skovgaard O."/>
            <person name="Fuursted K."/>
            <person name="Christensen J.J."/>
        </authorList>
    </citation>
    <scope>NUCLEOTIDE SEQUENCE [LARGE SCALE GENOMIC DNA]</scope>
    <source>
        <strain evidence="3 5">CCUG43001</strain>
    </source>
</reference>
<feature type="domain" description="N-acetyltransferase" evidence="2">
    <location>
        <begin position="4"/>
        <end position="92"/>
    </location>
</feature>
<dbReference type="PROSITE" id="PS51729">
    <property type="entry name" value="GNAT_YJDJ"/>
    <property type="match status" value="1"/>
</dbReference>
<dbReference type="OrthoDB" id="9793389at2"/>
<gene>
    <name evidence="3" type="ORF">AWM72_04385</name>
    <name evidence="4" type="ORF">CYJ28_03200</name>
</gene>
<keyword evidence="3" id="KW-0808">Transferase</keyword>
<evidence type="ECO:0000259" key="1">
    <source>
        <dbReference type="PROSITE" id="PS51186"/>
    </source>
</evidence>
<dbReference type="GO" id="GO:0016747">
    <property type="term" value="F:acyltransferase activity, transferring groups other than amino-acyl groups"/>
    <property type="evidence" value="ECO:0007669"/>
    <property type="project" value="InterPro"/>
</dbReference>
<protein>
    <submittedName>
        <fullName evidence="3 4">Acetyltransferase</fullName>
    </submittedName>
</protein>
<dbReference type="Gene3D" id="3.40.630.30">
    <property type="match status" value="1"/>
</dbReference>
<evidence type="ECO:0000313" key="3">
    <source>
        <dbReference type="EMBL" id="AMB94047.1"/>
    </source>
</evidence>
<dbReference type="RefSeq" id="WP_067973794.1">
    <property type="nucleotide sequence ID" value="NZ_CAJHKN010000002.1"/>
</dbReference>
<evidence type="ECO:0000313" key="6">
    <source>
        <dbReference type="Proteomes" id="UP000234239"/>
    </source>
</evidence>
<organism evidence="3 5">
    <name type="scientific">Aerococcus sanguinicola</name>
    <dbReference type="NCBI Taxonomy" id="119206"/>
    <lineage>
        <taxon>Bacteria</taxon>
        <taxon>Bacillati</taxon>
        <taxon>Bacillota</taxon>
        <taxon>Bacilli</taxon>
        <taxon>Lactobacillales</taxon>
        <taxon>Aerococcaceae</taxon>
        <taxon>Aerococcus</taxon>
    </lineage>
</organism>